<accession>A0AAV7DMI3</accession>
<dbReference type="AlphaFoldDB" id="A0AAV7DMI3"/>
<dbReference type="EMBL" id="WNYA01000001">
    <property type="protein sequence ID" value="KAG8598753.1"/>
    <property type="molecule type" value="Genomic_DNA"/>
</dbReference>
<organism evidence="2 3">
    <name type="scientific">Engystomops pustulosus</name>
    <name type="common">Tungara frog</name>
    <name type="synonym">Physalaemus pustulosus</name>
    <dbReference type="NCBI Taxonomy" id="76066"/>
    <lineage>
        <taxon>Eukaryota</taxon>
        <taxon>Metazoa</taxon>
        <taxon>Chordata</taxon>
        <taxon>Craniata</taxon>
        <taxon>Vertebrata</taxon>
        <taxon>Euteleostomi</taxon>
        <taxon>Amphibia</taxon>
        <taxon>Batrachia</taxon>
        <taxon>Anura</taxon>
        <taxon>Neobatrachia</taxon>
        <taxon>Hyloidea</taxon>
        <taxon>Leptodactylidae</taxon>
        <taxon>Leiuperinae</taxon>
        <taxon>Engystomops</taxon>
    </lineage>
</organism>
<feature type="transmembrane region" description="Helical" evidence="1">
    <location>
        <begin position="47"/>
        <end position="70"/>
    </location>
</feature>
<gene>
    <name evidence="2" type="ORF">GDO81_002726</name>
</gene>
<reference evidence="2" key="1">
    <citation type="thesis" date="2020" institute="ProQuest LLC" country="789 East Eisenhower Parkway, Ann Arbor, MI, USA">
        <title>Comparative Genomics and Chromosome Evolution.</title>
        <authorList>
            <person name="Mudd A.B."/>
        </authorList>
    </citation>
    <scope>NUCLEOTIDE SEQUENCE</scope>
    <source>
        <strain evidence="2">237g6f4</strain>
        <tissue evidence="2">Blood</tissue>
    </source>
</reference>
<comment type="caution">
    <text evidence="2">The sequence shown here is derived from an EMBL/GenBank/DDBJ whole genome shotgun (WGS) entry which is preliminary data.</text>
</comment>
<evidence type="ECO:0000313" key="3">
    <source>
        <dbReference type="Proteomes" id="UP000824782"/>
    </source>
</evidence>
<name>A0AAV7DMI3_ENGPU</name>
<keyword evidence="1" id="KW-0472">Membrane</keyword>
<sequence length="123" mass="13659">MSLFPGGEFLVTLYIGLVISWMDSDHILVFCVILLADAVKHASARTAGVCVCVCVYILVLLYYCMIISLLRGLITSPGINTACTLGMRSHIPFFRCSFDVQTWSGVKKEEEKQLLSLRCSHPL</sequence>
<dbReference type="Proteomes" id="UP000824782">
    <property type="component" value="Unassembled WGS sequence"/>
</dbReference>
<proteinExistence type="predicted"/>
<evidence type="ECO:0000256" key="1">
    <source>
        <dbReference type="SAM" id="Phobius"/>
    </source>
</evidence>
<protein>
    <submittedName>
        <fullName evidence="2">Uncharacterized protein</fullName>
    </submittedName>
</protein>
<evidence type="ECO:0000313" key="2">
    <source>
        <dbReference type="EMBL" id="KAG8598753.1"/>
    </source>
</evidence>
<keyword evidence="1" id="KW-1133">Transmembrane helix</keyword>
<feature type="transmembrane region" description="Helical" evidence="1">
    <location>
        <begin position="12"/>
        <end position="35"/>
    </location>
</feature>
<keyword evidence="3" id="KW-1185">Reference proteome</keyword>
<keyword evidence="1" id="KW-0812">Transmembrane</keyword>